<keyword evidence="3" id="KW-1185">Reference proteome</keyword>
<dbReference type="SUPFAM" id="SSF52047">
    <property type="entry name" value="RNI-like"/>
    <property type="match status" value="1"/>
</dbReference>
<dbReference type="Proteomes" id="UP001465976">
    <property type="component" value="Unassembled WGS sequence"/>
</dbReference>
<evidence type="ECO:0000313" key="3">
    <source>
        <dbReference type="Proteomes" id="UP001465976"/>
    </source>
</evidence>
<accession>A0ABR3FQ33</accession>
<evidence type="ECO:0000256" key="1">
    <source>
        <dbReference type="SAM" id="Coils"/>
    </source>
</evidence>
<name>A0ABR3FQ33_9AGAR</name>
<evidence type="ECO:0008006" key="4">
    <source>
        <dbReference type="Google" id="ProtNLM"/>
    </source>
</evidence>
<keyword evidence="1" id="KW-0175">Coiled coil</keyword>
<gene>
    <name evidence="2" type="ORF">V5O48_004563</name>
</gene>
<organism evidence="2 3">
    <name type="scientific">Marasmius crinis-equi</name>
    <dbReference type="NCBI Taxonomy" id="585013"/>
    <lineage>
        <taxon>Eukaryota</taxon>
        <taxon>Fungi</taxon>
        <taxon>Dikarya</taxon>
        <taxon>Basidiomycota</taxon>
        <taxon>Agaricomycotina</taxon>
        <taxon>Agaricomycetes</taxon>
        <taxon>Agaricomycetidae</taxon>
        <taxon>Agaricales</taxon>
        <taxon>Marasmiineae</taxon>
        <taxon>Marasmiaceae</taxon>
        <taxon>Marasmius</taxon>
    </lineage>
</organism>
<proteinExistence type="predicted"/>
<dbReference type="EMBL" id="JBAHYK010000157">
    <property type="protein sequence ID" value="KAL0577423.1"/>
    <property type="molecule type" value="Genomic_DNA"/>
</dbReference>
<evidence type="ECO:0000313" key="2">
    <source>
        <dbReference type="EMBL" id="KAL0577423.1"/>
    </source>
</evidence>
<comment type="caution">
    <text evidence="2">The sequence shown here is derived from an EMBL/GenBank/DDBJ whole genome shotgun (WGS) entry which is preliminary data.</text>
</comment>
<reference evidence="2 3" key="1">
    <citation type="submission" date="2024-02" db="EMBL/GenBank/DDBJ databases">
        <title>A draft genome for the cacao thread blight pathogen Marasmius crinis-equi.</title>
        <authorList>
            <person name="Cohen S.P."/>
            <person name="Baruah I.K."/>
            <person name="Amoako-Attah I."/>
            <person name="Bukari Y."/>
            <person name="Meinhardt L.W."/>
            <person name="Bailey B.A."/>
        </authorList>
    </citation>
    <scope>NUCLEOTIDE SEQUENCE [LARGE SCALE GENOMIC DNA]</scope>
    <source>
        <strain evidence="2 3">GH-76</strain>
    </source>
</reference>
<protein>
    <recommendedName>
        <fullName evidence="4">F-box domain-containing protein</fullName>
    </recommendedName>
</protein>
<feature type="coiled-coil region" evidence="1">
    <location>
        <begin position="26"/>
        <end position="74"/>
    </location>
</feature>
<sequence length="577" mass="65251">MAQARPLRAIDSQLVHSEHSLSELEIRRMSKLLEEEEHEKKLYEEEIASTRRFLEMLEHRKRNLETNMEHRRSTFSTLRKVPPEIWEIIFTEVCSSTASGYSLAIGLAQKPQTLEMRPIVLSQVCSRWRRITQGFPKLWTSISVHLAGLRPGCQDIVSTFLQNSGNHRLNVRIQLRASDVACVLAETNAIIWKQLAQHLWRCWKISLDTDDFALLEIPLGLQQISFPHLTVYEGETTLSLVGQNLRGSWWEALQQAPNLTEITTCFLYPFDTIPYTRLTTLTFRCLFPLEVRKLYEFLPFCERLETLTLGCVDQGGATTADGYHLDPVEIRSLRSLVIEGYGTLNIHCSLLTALLGSLMLPSLGSFDLRCQGYTMYRCWPPSLLDFLRRTSPTLRKFHLFMDHCALPVDTTLQPTLVSALLETVSNVQTLRIAMEREGVVNANRYQDAADFFVSDLFGRFGFGRKVLPELESLEVYMSDISLGSSVAGMVVNAAARGSSSPQPFPCRVSVTRIPSPASYGNGTGRLERRVGRPKVLDLGVDVGRKMAELERDAGVKVVIRDLDGFPAELESAVRRRN</sequence>